<dbReference type="GeneID" id="64666254"/>
<feature type="compositionally biased region" description="Acidic residues" evidence="2">
    <location>
        <begin position="406"/>
        <end position="421"/>
    </location>
</feature>
<feature type="compositionally biased region" description="Low complexity" evidence="2">
    <location>
        <begin position="285"/>
        <end position="304"/>
    </location>
</feature>
<accession>A0AAD4EI97</accession>
<evidence type="ECO:0000313" key="3">
    <source>
        <dbReference type="EMBL" id="KAG1906635.1"/>
    </source>
</evidence>
<protein>
    <submittedName>
        <fullName evidence="3">Uncharacterized protein</fullName>
    </submittedName>
</protein>
<dbReference type="Proteomes" id="UP001195769">
    <property type="component" value="Unassembled WGS sequence"/>
</dbReference>
<feature type="region of interest" description="Disordered" evidence="2">
    <location>
        <begin position="169"/>
        <end position="231"/>
    </location>
</feature>
<evidence type="ECO:0000313" key="4">
    <source>
        <dbReference type="Proteomes" id="UP001195769"/>
    </source>
</evidence>
<evidence type="ECO:0000256" key="1">
    <source>
        <dbReference type="SAM" id="Coils"/>
    </source>
</evidence>
<feature type="compositionally biased region" description="Polar residues" evidence="2">
    <location>
        <begin position="169"/>
        <end position="179"/>
    </location>
</feature>
<keyword evidence="4" id="KW-1185">Reference proteome</keyword>
<sequence length="479" mass="51888">MSTNSPPSVILTDALASLNKAVNIAFTNIQDQTRQEVTQASAEAREARRERDEAIKALHELRLEEQAWKQEAGVRQSVVEQAELTIKHHAETIAQLRYESEQWKQQCLRLEDTSRQEATSWKEQFLRVEQERYKLATRVDELIEEQLSHTVQTHASITPFTTMLRYPNTTASTSLSDPSASARHRFPPYTSELPDESISASSSRAPKPISTQQLPTPISANRRAPGDKSKQYLIRRVQAVIEVPVKEESMENTISDEAPSASSSSASSSSSSSAFAVPGSSKLNSAISSKTIPKPSKPTSAPSKVGQGTNKVVSITSKSASLNNKPTSAASTKSAPPPSKSAARPSKSILSGTGNKPPSNPATSIPSSSSRPARRISTKRQYIEIDEDKDGEDKMSKQSKSGSDATAEDEVDSSEEEEDELTLGAEENRREVYGTKRIAATSSMKAVSQAPAKKRKLISNTTAVITGSGKKPPAKNARG</sequence>
<feature type="compositionally biased region" description="Low complexity" evidence="2">
    <location>
        <begin position="325"/>
        <end position="348"/>
    </location>
</feature>
<name>A0AAD4EI97_9AGAM</name>
<feature type="compositionally biased region" description="Polar residues" evidence="2">
    <location>
        <begin position="198"/>
        <end position="219"/>
    </location>
</feature>
<proteinExistence type="predicted"/>
<feature type="compositionally biased region" description="Low complexity" evidence="2">
    <location>
        <begin position="361"/>
        <end position="371"/>
    </location>
</feature>
<feature type="compositionally biased region" description="Low complexity" evidence="2">
    <location>
        <begin position="260"/>
        <end position="274"/>
    </location>
</feature>
<keyword evidence="1" id="KW-0175">Coiled coil</keyword>
<organism evidence="3 4">
    <name type="scientific">Suillus fuscotomentosus</name>
    <dbReference type="NCBI Taxonomy" id="1912939"/>
    <lineage>
        <taxon>Eukaryota</taxon>
        <taxon>Fungi</taxon>
        <taxon>Dikarya</taxon>
        <taxon>Basidiomycota</taxon>
        <taxon>Agaricomycotina</taxon>
        <taxon>Agaricomycetes</taxon>
        <taxon>Agaricomycetidae</taxon>
        <taxon>Boletales</taxon>
        <taxon>Suillineae</taxon>
        <taxon>Suillaceae</taxon>
        <taxon>Suillus</taxon>
    </lineage>
</organism>
<comment type="caution">
    <text evidence="3">The sequence shown here is derived from an EMBL/GenBank/DDBJ whole genome shotgun (WGS) entry which is preliminary data.</text>
</comment>
<dbReference type="RefSeq" id="XP_041232210.1">
    <property type="nucleotide sequence ID" value="XM_041371956.1"/>
</dbReference>
<feature type="compositionally biased region" description="Polar residues" evidence="2">
    <location>
        <begin position="306"/>
        <end position="324"/>
    </location>
</feature>
<feature type="coiled-coil region" evidence="1">
    <location>
        <begin position="30"/>
        <end position="113"/>
    </location>
</feature>
<evidence type="ECO:0000256" key="2">
    <source>
        <dbReference type="SAM" id="MobiDB-lite"/>
    </source>
</evidence>
<gene>
    <name evidence="3" type="ORF">F5891DRAFT_474641</name>
</gene>
<dbReference type="AlphaFoldDB" id="A0AAD4EI97"/>
<feature type="region of interest" description="Disordered" evidence="2">
    <location>
        <begin position="248"/>
        <end position="479"/>
    </location>
</feature>
<dbReference type="EMBL" id="JABBWK010000004">
    <property type="protein sequence ID" value="KAG1906635.1"/>
    <property type="molecule type" value="Genomic_DNA"/>
</dbReference>
<reference evidence="3" key="1">
    <citation type="journal article" date="2020" name="New Phytol.">
        <title>Comparative genomics reveals dynamic genome evolution in host specialist ectomycorrhizal fungi.</title>
        <authorList>
            <person name="Lofgren L.A."/>
            <person name="Nguyen N.H."/>
            <person name="Vilgalys R."/>
            <person name="Ruytinx J."/>
            <person name="Liao H.L."/>
            <person name="Branco S."/>
            <person name="Kuo A."/>
            <person name="LaButti K."/>
            <person name="Lipzen A."/>
            <person name="Andreopoulos W."/>
            <person name="Pangilinan J."/>
            <person name="Riley R."/>
            <person name="Hundley H."/>
            <person name="Na H."/>
            <person name="Barry K."/>
            <person name="Grigoriev I.V."/>
            <person name="Stajich J.E."/>
            <person name="Kennedy P.G."/>
        </authorList>
    </citation>
    <scope>NUCLEOTIDE SEQUENCE</scope>
    <source>
        <strain evidence="3">FC203</strain>
    </source>
</reference>